<protein>
    <submittedName>
        <fullName evidence="2">Uncharacterized protein</fullName>
    </submittedName>
</protein>
<feature type="region of interest" description="Disordered" evidence="1">
    <location>
        <begin position="177"/>
        <end position="211"/>
    </location>
</feature>
<reference evidence="2" key="2">
    <citation type="submission" date="2019-07" db="EMBL/GenBank/DDBJ databases">
        <authorList>
            <person name="Seetharam A."/>
            <person name="Woodhouse M."/>
            <person name="Cannon E."/>
        </authorList>
    </citation>
    <scope>NUCLEOTIDE SEQUENCE [LARGE SCALE GENOMIC DNA]</scope>
    <source>
        <strain evidence="2">cv. B73</strain>
    </source>
</reference>
<dbReference type="Gramene" id="Zm00001eb096640_T001">
    <property type="protein sequence ID" value="Zm00001eb096640_P001"/>
    <property type="gene ID" value="Zm00001eb096640"/>
</dbReference>
<reference evidence="2" key="3">
    <citation type="submission" date="2021-05" db="UniProtKB">
        <authorList>
            <consortium name="EnsemblPlants"/>
        </authorList>
    </citation>
    <scope>IDENTIFICATION</scope>
    <source>
        <strain evidence="2">cv. B73</strain>
    </source>
</reference>
<evidence type="ECO:0000313" key="2">
    <source>
        <dbReference type="EnsemblPlants" id="Zm00001eb096640_P001"/>
    </source>
</evidence>
<name>A0A804MM35_MAIZE</name>
<dbReference type="InterPro" id="IPR007493">
    <property type="entry name" value="DUF538"/>
</dbReference>
<organism evidence="2 3">
    <name type="scientific">Zea mays</name>
    <name type="common">Maize</name>
    <dbReference type="NCBI Taxonomy" id="4577"/>
    <lineage>
        <taxon>Eukaryota</taxon>
        <taxon>Viridiplantae</taxon>
        <taxon>Streptophyta</taxon>
        <taxon>Embryophyta</taxon>
        <taxon>Tracheophyta</taxon>
        <taxon>Spermatophyta</taxon>
        <taxon>Magnoliopsida</taxon>
        <taxon>Liliopsida</taxon>
        <taxon>Poales</taxon>
        <taxon>Poaceae</taxon>
        <taxon>PACMAD clade</taxon>
        <taxon>Panicoideae</taxon>
        <taxon>Andropogonodae</taxon>
        <taxon>Andropogoneae</taxon>
        <taxon>Tripsacinae</taxon>
        <taxon>Zea</taxon>
    </lineage>
</organism>
<dbReference type="SUPFAM" id="SSF141562">
    <property type="entry name" value="At5g01610-like"/>
    <property type="match status" value="1"/>
</dbReference>
<dbReference type="InParanoid" id="A0A804MM35"/>
<sequence length="497" mass="54068">MRAPSTNAHPPTIPASLSPSPTSPSPSSSSRCALQLPPSIVPTPRLILVLPAANRPRPFARTTRLCNARPAAAGELVRDEHRQGAAQAVPGDRDAHISREAATPLLSRVSFTPSSQNPNPRLPNMASHPPISRRGVRIAATTDPVGSISPAPVSTALPVVVVKFETSFMLLAQPAATLQPGSGSGKRSPPIFSNELIPSSPPHHHHPAKRSHCFLSRRREMLMTFPNATKYLKTIISFGKKAWPFLRVLDGCVEEVGGYRVGYDIKLSGTESPRSVTGLEGVRVRVLFAWVLITGVEATDGEVTVHIEPIRKSFPAIGFKSSPRCIIGLATGVETKDPSHYHGPQHQVYEAGQRGQQVQVFLIFIRSFLSDLGSPLSRTPVLDNANGVTTPRTGRFKQVKDGLLSAVSEMQYCAREMRKIINSLWTMNLNEVSSRLQEMAVFLEENTMYIGELGGVTDADWALDNGGYLRWFNVIYGDNMNHVGGCRVLLSETSLCD</sequence>
<feature type="region of interest" description="Disordered" evidence="1">
    <location>
        <begin position="109"/>
        <end position="130"/>
    </location>
</feature>
<feature type="compositionally biased region" description="Polar residues" evidence="1">
    <location>
        <begin position="109"/>
        <end position="119"/>
    </location>
</feature>
<dbReference type="Proteomes" id="UP000007305">
    <property type="component" value="Chromosome 2"/>
</dbReference>
<feature type="region of interest" description="Disordered" evidence="1">
    <location>
        <begin position="1"/>
        <end position="36"/>
    </location>
</feature>
<proteinExistence type="predicted"/>
<dbReference type="PANTHER" id="PTHR31676:SF18">
    <property type="entry name" value="OS04G0443200 PROTEIN"/>
    <property type="match status" value="1"/>
</dbReference>
<dbReference type="Pfam" id="PF04398">
    <property type="entry name" value="DUF538"/>
    <property type="match status" value="1"/>
</dbReference>
<dbReference type="InterPro" id="IPR036758">
    <property type="entry name" value="At5g01610-like"/>
</dbReference>
<keyword evidence="3" id="KW-1185">Reference proteome</keyword>
<evidence type="ECO:0000313" key="3">
    <source>
        <dbReference type="Proteomes" id="UP000007305"/>
    </source>
</evidence>
<dbReference type="AlphaFoldDB" id="A0A804MM35"/>
<dbReference type="PANTHER" id="PTHR31676">
    <property type="entry name" value="T31J12.3 PROTEIN-RELATED"/>
    <property type="match status" value="1"/>
</dbReference>
<accession>A0A804MM35</accession>
<dbReference type="EnsemblPlants" id="Zm00001eb096640_T001">
    <property type="protein sequence ID" value="Zm00001eb096640_P001"/>
    <property type="gene ID" value="Zm00001eb096640"/>
</dbReference>
<feature type="compositionally biased region" description="Basic residues" evidence="1">
    <location>
        <begin position="202"/>
        <end position="211"/>
    </location>
</feature>
<reference evidence="3" key="1">
    <citation type="submission" date="2015-12" db="EMBL/GenBank/DDBJ databases">
        <title>Update maize B73 reference genome by single molecule sequencing technologies.</title>
        <authorList>
            <consortium name="Maize Genome Sequencing Project"/>
            <person name="Ware D."/>
        </authorList>
    </citation>
    <scope>NUCLEOTIDE SEQUENCE [LARGE SCALE GENOMIC DNA]</scope>
    <source>
        <strain evidence="3">cv. B73</strain>
    </source>
</reference>
<evidence type="ECO:0000256" key="1">
    <source>
        <dbReference type="SAM" id="MobiDB-lite"/>
    </source>
</evidence>
<dbReference type="Gene3D" id="2.30.240.10">
    <property type="entry name" value="At5g01610-like"/>
    <property type="match status" value="1"/>
</dbReference>
<feature type="compositionally biased region" description="Low complexity" evidence="1">
    <location>
        <begin position="14"/>
        <end position="30"/>
    </location>
</feature>